<evidence type="ECO:0000313" key="3">
    <source>
        <dbReference type="EMBL" id="BBZ79336.1"/>
    </source>
</evidence>
<sequence>MTLETWSNWLLIAGGALVLVAWIGTAFVKDPQYERWLFWLSSFLGITFISLSLASRGWKTVVIFGVGMGSILLFYTYFRTPYIVIRGRVRSFTTPPTTPDPSDQDTDEPPQLPPRDSYPGAVTAPKAWWLFAVFVVFVAVGGAKLGWDPHTLPAGGLICILALMGGIDDATRKLPMARGQKVQAFIIVAVSVLMFFLPPVLYIVGYSIGTKRPMGYGLRDPVARHYAELDAQEERDRP</sequence>
<feature type="region of interest" description="Disordered" evidence="1">
    <location>
        <begin position="94"/>
        <end position="116"/>
    </location>
</feature>
<feature type="transmembrane region" description="Helical" evidence="2">
    <location>
        <begin position="152"/>
        <end position="170"/>
    </location>
</feature>
<protein>
    <submittedName>
        <fullName evidence="3">Uncharacterized protein</fullName>
    </submittedName>
</protein>
<gene>
    <name evidence="3" type="ORF">MANY_46730</name>
</gene>
<keyword evidence="4" id="KW-1185">Reference proteome</keyword>
<accession>A0A6N4WBE2</accession>
<evidence type="ECO:0000313" key="4">
    <source>
        <dbReference type="Proteomes" id="UP000467249"/>
    </source>
</evidence>
<reference evidence="3 4" key="1">
    <citation type="journal article" date="2019" name="Emerg. Microbes Infect.">
        <title>Comprehensive subspecies identification of 175 nontuberculous mycobacteria species based on 7547 genomic profiles.</title>
        <authorList>
            <person name="Matsumoto Y."/>
            <person name="Kinjo T."/>
            <person name="Motooka D."/>
            <person name="Nabeya D."/>
            <person name="Jung N."/>
            <person name="Uechi K."/>
            <person name="Horii T."/>
            <person name="Iida T."/>
            <person name="Fujita J."/>
            <person name="Nakamura S."/>
        </authorList>
    </citation>
    <scope>NUCLEOTIDE SEQUENCE [LARGE SCALE GENOMIC DNA]</scope>
    <source>
        <strain evidence="3 4">JCM 30275</strain>
    </source>
</reference>
<dbReference type="RefSeq" id="WP_163806419.1">
    <property type="nucleotide sequence ID" value="NZ_AP022620.1"/>
</dbReference>
<dbReference type="EMBL" id="AP022620">
    <property type="protein sequence ID" value="BBZ79336.1"/>
    <property type="molecule type" value="Genomic_DNA"/>
</dbReference>
<dbReference type="Proteomes" id="UP000467249">
    <property type="component" value="Chromosome"/>
</dbReference>
<feature type="transmembrane region" description="Helical" evidence="2">
    <location>
        <begin position="60"/>
        <end position="78"/>
    </location>
</feature>
<feature type="transmembrane region" description="Helical" evidence="2">
    <location>
        <begin position="6"/>
        <end position="24"/>
    </location>
</feature>
<keyword evidence="2" id="KW-0812">Transmembrane</keyword>
<name>A0A6N4WBE2_9MYCO</name>
<feature type="transmembrane region" description="Helical" evidence="2">
    <location>
        <begin position="182"/>
        <end position="204"/>
    </location>
</feature>
<proteinExistence type="predicted"/>
<keyword evidence="2" id="KW-1133">Transmembrane helix</keyword>
<keyword evidence="2" id="KW-0472">Membrane</keyword>
<dbReference type="KEGG" id="many:MANY_46730"/>
<dbReference type="AlphaFoldDB" id="A0A6N4WBE2"/>
<feature type="transmembrane region" description="Helical" evidence="2">
    <location>
        <begin position="127"/>
        <end position="146"/>
    </location>
</feature>
<feature type="transmembrane region" description="Helical" evidence="2">
    <location>
        <begin position="36"/>
        <end position="54"/>
    </location>
</feature>
<evidence type="ECO:0000256" key="1">
    <source>
        <dbReference type="SAM" id="MobiDB-lite"/>
    </source>
</evidence>
<evidence type="ECO:0000256" key="2">
    <source>
        <dbReference type="SAM" id="Phobius"/>
    </source>
</evidence>
<organism evidence="3 4">
    <name type="scientific">Mycolicibacterium anyangense</name>
    <dbReference type="NCBI Taxonomy" id="1431246"/>
    <lineage>
        <taxon>Bacteria</taxon>
        <taxon>Bacillati</taxon>
        <taxon>Actinomycetota</taxon>
        <taxon>Actinomycetes</taxon>
        <taxon>Mycobacteriales</taxon>
        <taxon>Mycobacteriaceae</taxon>
        <taxon>Mycolicibacterium</taxon>
    </lineage>
</organism>